<dbReference type="SUPFAM" id="SSF54211">
    <property type="entry name" value="Ribosomal protein S5 domain 2-like"/>
    <property type="match status" value="1"/>
</dbReference>
<keyword evidence="1 3" id="KW-0808">Transferase</keyword>
<dbReference type="GO" id="GO:0005524">
    <property type="term" value="F:ATP binding"/>
    <property type="evidence" value="ECO:0007669"/>
    <property type="project" value="InterPro"/>
</dbReference>
<accession>A0A1Y6BTF9</accession>
<feature type="domain" description="GHMP kinase N-terminal" evidence="2">
    <location>
        <begin position="76"/>
        <end position="149"/>
    </location>
</feature>
<organism evidence="3 4">
    <name type="scientific">Tistlia consotensis USBA 355</name>
    <dbReference type="NCBI Taxonomy" id="560819"/>
    <lineage>
        <taxon>Bacteria</taxon>
        <taxon>Pseudomonadati</taxon>
        <taxon>Pseudomonadota</taxon>
        <taxon>Alphaproteobacteria</taxon>
        <taxon>Rhodospirillales</taxon>
        <taxon>Rhodovibrionaceae</taxon>
        <taxon>Tistlia</taxon>
    </lineage>
</organism>
<evidence type="ECO:0000313" key="4">
    <source>
        <dbReference type="Proteomes" id="UP000192917"/>
    </source>
</evidence>
<dbReference type="GO" id="GO:0016301">
    <property type="term" value="F:kinase activity"/>
    <property type="evidence" value="ECO:0007669"/>
    <property type="project" value="UniProtKB-KW"/>
</dbReference>
<reference evidence="3 4" key="1">
    <citation type="submission" date="2017-04" db="EMBL/GenBank/DDBJ databases">
        <authorList>
            <person name="Afonso C.L."/>
            <person name="Miller P.J."/>
            <person name="Scott M.A."/>
            <person name="Spackman E."/>
            <person name="Goraichik I."/>
            <person name="Dimitrov K.M."/>
            <person name="Suarez D.L."/>
            <person name="Swayne D.E."/>
        </authorList>
    </citation>
    <scope>NUCLEOTIDE SEQUENCE [LARGE SCALE GENOMIC DNA]</scope>
    <source>
        <strain evidence="3 4">USBA 355</strain>
    </source>
</reference>
<dbReference type="PIRSF" id="PIRSF033887">
    <property type="entry name" value="PduX"/>
    <property type="match status" value="1"/>
</dbReference>
<dbReference type="AlphaFoldDB" id="A0A1Y6BTF9"/>
<evidence type="ECO:0000256" key="1">
    <source>
        <dbReference type="ARBA" id="ARBA00022777"/>
    </source>
</evidence>
<evidence type="ECO:0000313" key="3">
    <source>
        <dbReference type="EMBL" id="SMF28012.1"/>
    </source>
</evidence>
<keyword evidence="1 3" id="KW-0418">Kinase</keyword>
<dbReference type="Gene3D" id="3.30.230.10">
    <property type="match status" value="1"/>
</dbReference>
<sequence length="313" mass="33049">MQFRGSEASHQRLLEVGVGTAIAHHGELLQGVFEDEQGSLHRGLVTLPLPRLRARATFWPRSGGAVAVRPAGRSKAQRAAELTLAHLGYAGSGGDLTIESDIPLGHGYGSSTADLVASIRAVAAAAGLRLRHSTTCRLAVAAEGASDAIAYGCQALLFAQREGRILEPLGAELPPLIVVSLVSGGEGPVDTVALTPARYDSAEIELFRALRGLVRHALQRQDARLLGRVATVSARVSQRHFPKPRFERALRLAEEHAACGLQVAHSGSLMGVLIDAGNGDATARAATLVREAQRVGFRKTSAFPLGVEEVRPL</sequence>
<keyword evidence="4" id="KW-1185">Reference proteome</keyword>
<dbReference type="Proteomes" id="UP000192917">
    <property type="component" value="Unassembled WGS sequence"/>
</dbReference>
<name>A0A1Y6BTF9_9PROT</name>
<dbReference type="InterPro" id="IPR020568">
    <property type="entry name" value="Ribosomal_Su5_D2-typ_SF"/>
</dbReference>
<dbReference type="InterPro" id="IPR006204">
    <property type="entry name" value="GHMP_kinase_N_dom"/>
</dbReference>
<protein>
    <submittedName>
        <fullName evidence="3">Threonine kinase</fullName>
    </submittedName>
</protein>
<dbReference type="EMBL" id="FWZX01000009">
    <property type="protein sequence ID" value="SMF28012.1"/>
    <property type="molecule type" value="Genomic_DNA"/>
</dbReference>
<gene>
    <name evidence="3" type="ORF">SAMN05428998_109141</name>
</gene>
<evidence type="ECO:0000259" key="2">
    <source>
        <dbReference type="Pfam" id="PF00288"/>
    </source>
</evidence>
<dbReference type="Pfam" id="PF00288">
    <property type="entry name" value="GHMP_kinases_N"/>
    <property type="match status" value="1"/>
</dbReference>
<dbReference type="RefSeq" id="WP_200808499.1">
    <property type="nucleotide sequence ID" value="NZ_FWZX01000009.1"/>
</dbReference>
<dbReference type="InterPro" id="IPR014721">
    <property type="entry name" value="Ribsml_uS5_D2-typ_fold_subgr"/>
</dbReference>
<proteinExistence type="predicted"/>
<dbReference type="STRING" id="560819.SAMN05428998_109141"/>
<dbReference type="InterPro" id="IPR012363">
    <property type="entry name" value="PduX"/>
</dbReference>